<keyword evidence="4" id="KW-1185">Reference proteome</keyword>
<dbReference type="EMBL" id="JBJKBG010000007">
    <property type="protein sequence ID" value="KAL3730341.1"/>
    <property type="molecule type" value="Genomic_DNA"/>
</dbReference>
<comment type="similarity">
    <text evidence="1">Belongs to the LEA type 3 family.</text>
</comment>
<dbReference type="Proteomes" id="UP001634007">
    <property type="component" value="Unassembled WGS sequence"/>
</dbReference>
<dbReference type="PANTHER" id="PTHR35109:SF1">
    <property type="entry name" value="GLUTAMATE RACEMASE"/>
    <property type="match status" value="1"/>
</dbReference>
<gene>
    <name evidence="3" type="ORF">ACJRO7_027362</name>
</gene>
<dbReference type="AlphaFoldDB" id="A0ABD3JWZ8"/>
<evidence type="ECO:0000313" key="3">
    <source>
        <dbReference type="EMBL" id="KAL3730341.1"/>
    </source>
</evidence>
<comment type="caution">
    <text evidence="3">The sequence shown here is derived from an EMBL/GenBank/DDBJ whole genome shotgun (WGS) entry which is preliminary data.</text>
</comment>
<evidence type="ECO:0008006" key="5">
    <source>
        <dbReference type="Google" id="ProtNLM"/>
    </source>
</evidence>
<reference evidence="3 4" key="1">
    <citation type="submission" date="2024-11" db="EMBL/GenBank/DDBJ databases">
        <title>Chromosome-level genome assembly of Eucalyptus globulus Labill. provides insights into its genome evolution.</title>
        <authorList>
            <person name="Li X."/>
        </authorList>
    </citation>
    <scope>NUCLEOTIDE SEQUENCE [LARGE SCALE GENOMIC DNA]</scope>
    <source>
        <strain evidence="3">CL2024</strain>
        <tissue evidence="3">Fresh tender leaves</tissue>
    </source>
</reference>
<evidence type="ECO:0000256" key="1">
    <source>
        <dbReference type="ARBA" id="ARBA00007086"/>
    </source>
</evidence>
<dbReference type="PANTHER" id="PTHR35109">
    <property type="entry name" value="GLUTAMATE RACEMASE"/>
    <property type="match status" value="1"/>
</dbReference>
<proteinExistence type="inferred from homology"/>
<name>A0ABD3JWZ8_EUCGL</name>
<dbReference type="InterPro" id="IPR004926">
    <property type="entry name" value="LEA_3a"/>
</dbReference>
<sequence>MAATVVNTKLLLLRQAKRDRRFTSALTMTKKLEKSETQMSGGDQVDEPDEDRQSWVPHPRTGIYVPRGQEQVVDNVPEGAASFCQAFWFRSVEGVDRPDPDEPTRRGSSFSR</sequence>
<evidence type="ECO:0000313" key="4">
    <source>
        <dbReference type="Proteomes" id="UP001634007"/>
    </source>
</evidence>
<evidence type="ECO:0000256" key="2">
    <source>
        <dbReference type="SAM" id="MobiDB-lite"/>
    </source>
</evidence>
<organism evidence="3 4">
    <name type="scientific">Eucalyptus globulus</name>
    <name type="common">Tasmanian blue gum</name>
    <dbReference type="NCBI Taxonomy" id="34317"/>
    <lineage>
        <taxon>Eukaryota</taxon>
        <taxon>Viridiplantae</taxon>
        <taxon>Streptophyta</taxon>
        <taxon>Embryophyta</taxon>
        <taxon>Tracheophyta</taxon>
        <taxon>Spermatophyta</taxon>
        <taxon>Magnoliopsida</taxon>
        <taxon>eudicotyledons</taxon>
        <taxon>Gunneridae</taxon>
        <taxon>Pentapetalae</taxon>
        <taxon>rosids</taxon>
        <taxon>malvids</taxon>
        <taxon>Myrtales</taxon>
        <taxon>Myrtaceae</taxon>
        <taxon>Myrtoideae</taxon>
        <taxon>Eucalypteae</taxon>
        <taxon>Eucalyptus</taxon>
    </lineage>
</organism>
<dbReference type="Pfam" id="PF03242">
    <property type="entry name" value="LEA_3a"/>
    <property type="match status" value="1"/>
</dbReference>
<protein>
    <recommendedName>
        <fullName evidence="5">Late embryogenesis abundant protein</fullName>
    </recommendedName>
</protein>
<feature type="region of interest" description="Disordered" evidence="2">
    <location>
        <begin position="23"/>
        <end position="69"/>
    </location>
</feature>
<accession>A0ABD3JWZ8</accession>